<dbReference type="Pfam" id="PF10592">
    <property type="entry name" value="AIPR"/>
    <property type="match status" value="1"/>
</dbReference>
<dbReference type="InterPro" id="IPR018891">
    <property type="entry name" value="AIPR_C"/>
</dbReference>
<organism evidence="2 3">
    <name type="scientific">Actinokineospora soli</name>
    <dbReference type="NCBI Taxonomy" id="1048753"/>
    <lineage>
        <taxon>Bacteria</taxon>
        <taxon>Bacillati</taxon>
        <taxon>Actinomycetota</taxon>
        <taxon>Actinomycetes</taxon>
        <taxon>Pseudonocardiales</taxon>
        <taxon>Pseudonocardiaceae</taxon>
        <taxon>Actinokineospora</taxon>
    </lineage>
</organism>
<name>A0ABW2TJT8_9PSEU</name>
<keyword evidence="3" id="KW-1185">Reference proteome</keyword>
<accession>A0ABW2TJT8</accession>
<protein>
    <submittedName>
        <fullName evidence="2">AIPR family protein</fullName>
    </submittedName>
</protein>
<dbReference type="EMBL" id="JBHTEY010000004">
    <property type="protein sequence ID" value="MFC7613786.1"/>
    <property type="molecule type" value="Genomic_DNA"/>
</dbReference>
<feature type="domain" description="Abortive phage infection protein C-terminal" evidence="1">
    <location>
        <begin position="266"/>
        <end position="462"/>
    </location>
</feature>
<dbReference type="Proteomes" id="UP001596512">
    <property type="component" value="Unassembled WGS sequence"/>
</dbReference>
<evidence type="ECO:0000259" key="1">
    <source>
        <dbReference type="Pfam" id="PF10592"/>
    </source>
</evidence>
<evidence type="ECO:0000313" key="3">
    <source>
        <dbReference type="Proteomes" id="UP001596512"/>
    </source>
</evidence>
<evidence type="ECO:0000313" key="2">
    <source>
        <dbReference type="EMBL" id="MFC7613786.1"/>
    </source>
</evidence>
<sequence>MADNELVLLDQVLAQRQAERTKPLREDEAFELFAAEQALHGRELSSEEIADGVVGGSNDGALDGVFVFLGGSLLSEDSEVLQPGYSAAKTPVAIKLELWLIQAKREVSFTETAIEKVADAAGRLLSLSEDEEDLRRLYSPQTVFRTGFFRTALRTLATRHPQVEINFVYATRGRTTGPNSINTKVEIKARDLESQLAGVVSGAVGRVEFLGAAELWRRANTVPSYTTELTYQENATSGNSHVALVRLRDYMNFLTDDQGALRRHIFDWNVRDYQGDVEVNREIKDSLQDPDGPEFWWLNNGVTIVCSKASAVGKTYSLDDVQVVNGLQTSHTIYSVLRGVEDNHPAFDRAVLVRILVTGDDTATRDRVIRATNRQTSVPAASLRATDDIQRDIEAYFLGRDWYYDRRKNFYRNSGRSPERIISIPLLAQAVMAMGLSRPDNSRARPSSLLKRDEDYKKIFSKDVPVEVYFWLAQAQRAVDVFLSSGEVEVSTQDRTNFKFHLAMLAATKLVGAPVRSPKQLKAVALSDAKITDANLAACLALLLESFDQFREETGDPADKVAKGPAFVEFLLRRPELELPSST</sequence>
<gene>
    <name evidence="2" type="ORF">ACFQV2_09590</name>
</gene>
<reference evidence="3" key="1">
    <citation type="journal article" date="2019" name="Int. J. Syst. Evol. Microbiol.">
        <title>The Global Catalogue of Microorganisms (GCM) 10K type strain sequencing project: providing services to taxonomists for standard genome sequencing and annotation.</title>
        <authorList>
            <consortium name="The Broad Institute Genomics Platform"/>
            <consortium name="The Broad Institute Genome Sequencing Center for Infectious Disease"/>
            <person name="Wu L."/>
            <person name="Ma J."/>
        </authorList>
    </citation>
    <scope>NUCLEOTIDE SEQUENCE [LARGE SCALE GENOMIC DNA]</scope>
    <source>
        <strain evidence="3">JCM 17695</strain>
    </source>
</reference>
<comment type="caution">
    <text evidence="2">The sequence shown here is derived from an EMBL/GenBank/DDBJ whole genome shotgun (WGS) entry which is preliminary data.</text>
</comment>
<proteinExistence type="predicted"/>